<feature type="compositionally biased region" description="Low complexity" evidence="1">
    <location>
        <begin position="319"/>
        <end position="331"/>
    </location>
</feature>
<keyword evidence="5" id="KW-1185">Reference proteome</keyword>
<dbReference type="InterPro" id="IPR002999">
    <property type="entry name" value="Tudor"/>
</dbReference>
<dbReference type="AlphaFoldDB" id="R7UFK6"/>
<feature type="compositionally biased region" description="Basic and acidic residues" evidence="1">
    <location>
        <begin position="294"/>
        <end position="317"/>
    </location>
</feature>
<name>R7UFK6_CAPTE</name>
<feature type="compositionally biased region" description="Basic and acidic residues" evidence="1">
    <location>
        <begin position="107"/>
        <end position="124"/>
    </location>
</feature>
<evidence type="ECO:0000256" key="1">
    <source>
        <dbReference type="SAM" id="MobiDB-lite"/>
    </source>
</evidence>
<dbReference type="Gene3D" id="2.30.30.140">
    <property type="match status" value="2"/>
</dbReference>
<feature type="compositionally biased region" description="Basic and acidic residues" evidence="1">
    <location>
        <begin position="333"/>
        <end position="347"/>
    </location>
</feature>
<gene>
    <name evidence="3" type="ORF">CAPTEDRAFT_216006</name>
</gene>
<dbReference type="OrthoDB" id="6328165at2759"/>
<evidence type="ECO:0000313" key="5">
    <source>
        <dbReference type="Proteomes" id="UP000014760"/>
    </source>
</evidence>
<feature type="domain" description="Tudor" evidence="2">
    <location>
        <begin position="243"/>
        <end position="300"/>
    </location>
</feature>
<reference evidence="4" key="3">
    <citation type="submission" date="2015-06" db="UniProtKB">
        <authorList>
            <consortium name="EnsemblMetazoa"/>
        </authorList>
    </citation>
    <scope>IDENTIFICATION</scope>
</reference>
<dbReference type="SMART" id="SM00333">
    <property type="entry name" value="TUDOR"/>
    <property type="match status" value="2"/>
</dbReference>
<evidence type="ECO:0000259" key="2">
    <source>
        <dbReference type="SMART" id="SM00333"/>
    </source>
</evidence>
<reference evidence="3 5" key="2">
    <citation type="journal article" date="2013" name="Nature">
        <title>Insights into bilaterian evolution from three spiralian genomes.</title>
        <authorList>
            <person name="Simakov O."/>
            <person name="Marletaz F."/>
            <person name="Cho S.J."/>
            <person name="Edsinger-Gonzales E."/>
            <person name="Havlak P."/>
            <person name="Hellsten U."/>
            <person name="Kuo D.H."/>
            <person name="Larsson T."/>
            <person name="Lv J."/>
            <person name="Arendt D."/>
            <person name="Savage R."/>
            <person name="Osoegawa K."/>
            <person name="de Jong P."/>
            <person name="Grimwood J."/>
            <person name="Chapman J.A."/>
            <person name="Shapiro H."/>
            <person name="Aerts A."/>
            <person name="Otillar R.P."/>
            <person name="Terry A.Y."/>
            <person name="Boore J.L."/>
            <person name="Grigoriev I.V."/>
            <person name="Lindberg D.R."/>
            <person name="Seaver E.C."/>
            <person name="Weisblat D.A."/>
            <person name="Putnam N.H."/>
            <person name="Rokhsar D.S."/>
        </authorList>
    </citation>
    <scope>NUCLEOTIDE SEQUENCE</scope>
    <source>
        <strain evidence="3 5">I ESC-2004</strain>
    </source>
</reference>
<proteinExistence type="predicted"/>
<sequence>MTNITPIGIAGVTVQKENSSQNLFSMKVGAFVQRSMYAQCSNKGGEHVQAYWPPDRSFYAATVMAVRNNSIQVRFEEDGEERWLRDHQIKSSRKEDLNDDVLSTTEMRTEKKSMESKAEWKPEEVQAASLQTLQSSSTDLNDDVLSTTEMRTEKKSMESKAEWKPEEVQAASLQTIQSSSTDLNDVPTLNWDELFPIDGYTNIVITSEPLSEENENISEIQEDSDSSLFTDKGSKRKLITESFQYESGEHVQAYWPPDRSFYAATVMAVRNNSIQVRFEEDGEERWLRDHQIKSSRKEEMRTEKKSMESKAEWKPEEVQAASLQTLQSSSTEMRTEKKSMESKAEWKPEEVQAASLQTVLSSITTSWRRMDPSSFVSLWKLFAMIKQNRSMLASAASGCHLNIYADAVKEHKTRSKFVCNLSMDQALYSDLQCWVRCKNQFLKDADIPLKPSGFLFCDPEGNRLKSNYMAGIAKRAVGGSVTEMRMAQYYIVSC</sequence>
<dbReference type="EnsemblMetazoa" id="CapteT216006">
    <property type="protein sequence ID" value="CapteP216006"/>
    <property type="gene ID" value="CapteG216006"/>
</dbReference>
<organism evidence="3">
    <name type="scientific">Capitella teleta</name>
    <name type="common">Polychaete worm</name>
    <dbReference type="NCBI Taxonomy" id="283909"/>
    <lineage>
        <taxon>Eukaryota</taxon>
        <taxon>Metazoa</taxon>
        <taxon>Spiralia</taxon>
        <taxon>Lophotrochozoa</taxon>
        <taxon>Annelida</taxon>
        <taxon>Polychaeta</taxon>
        <taxon>Sedentaria</taxon>
        <taxon>Scolecida</taxon>
        <taxon>Capitellidae</taxon>
        <taxon>Capitella</taxon>
    </lineage>
</organism>
<dbReference type="EMBL" id="AMQN01024953">
    <property type="status" value="NOT_ANNOTATED_CDS"/>
    <property type="molecule type" value="Genomic_DNA"/>
</dbReference>
<dbReference type="CDD" id="cd04508">
    <property type="entry name" value="Tudor_SF"/>
    <property type="match status" value="2"/>
</dbReference>
<feature type="region of interest" description="Disordered" evidence="1">
    <location>
        <begin position="94"/>
        <end position="126"/>
    </location>
</feature>
<protein>
    <recommendedName>
        <fullName evidence="2">Tudor domain-containing protein</fullName>
    </recommendedName>
</protein>
<dbReference type="EMBL" id="KB303909">
    <property type="protein sequence ID" value="ELU02568.1"/>
    <property type="molecule type" value="Genomic_DNA"/>
</dbReference>
<evidence type="ECO:0000313" key="3">
    <source>
        <dbReference type="EMBL" id="ELU02568.1"/>
    </source>
</evidence>
<feature type="region of interest" description="Disordered" evidence="1">
    <location>
        <begin position="294"/>
        <end position="347"/>
    </location>
</feature>
<dbReference type="Proteomes" id="UP000014760">
    <property type="component" value="Unassembled WGS sequence"/>
</dbReference>
<dbReference type="EMBL" id="AMQN01024952">
    <property type="status" value="NOT_ANNOTATED_CDS"/>
    <property type="molecule type" value="Genomic_DNA"/>
</dbReference>
<reference evidence="5" key="1">
    <citation type="submission" date="2012-12" db="EMBL/GenBank/DDBJ databases">
        <authorList>
            <person name="Hellsten U."/>
            <person name="Grimwood J."/>
            <person name="Chapman J.A."/>
            <person name="Shapiro H."/>
            <person name="Aerts A."/>
            <person name="Otillar R.P."/>
            <person name="Terry A.Y."/>
            <person name="Boore J.L."/>
            <person name="Simakov O."/>
            <person name="Marletaz F."/>
            <person name="Cho S.-J."/>
            <person name="Edsinger-Gonzales E."/>
            <person name="Havlak P."/>
            <person name="Kuo D.-H."/>
            <person name="Larsson T."/>
            <person name="Lv J."/>
            <person name="Arendt D."/>
            <person name="Savage R."/>
            <person name="Osoegawa K."/>
            <person name="de Jong P."/>
            <person name="Lindberg D.R."/>
            <person name="Seaver E.C."/>
            <person name="Weisblat D.A."/>
            <person name="Putnam N.H."/>
            <person name="Grigoriev I.V."/>
            <person name="Rokhsar D.S."/>
        </authorList>
    </citation>
    <scope>NUCLEOTIDE SEQUENCE</scope>
    <source>
        <strain evidence="5">I ESC-2004</strain>
    </source>
</reference>
<dbReference type="HOGENOM" id="CLU_552364_0_0_1"/>
<accession>R7UFK6</accession>
<feature type="domain" description="Tudor" evidence="2">
    <location>
        <begin position="40"/>
        <end position="97"/>
    </location>
</feature>
<evidence type="ECO:0000313" key="4">
    <source>
        <dbReference type="EnsemblMetazoa" id="CapteP216006"/>
    </source>
</evidence>